<proteinExistence type="predicted"/>
<comment type="caution">
    <text evidence="2">The sequence shown here is derived from an EMBL/GenBank/DDBJ whole genome shotgun (WGS) entry which is preliminary data.</text>
</comment>
<evidence type="ECO:0000256" key="1">
    <source>
        <dbReference type="SAM" id="Phobius"/>
    </source>
</evidence>
<feature type="transmembrane region" description="Helical" evidence="1">
    <location>
        <begin position="123"/>
        <end position="143"/>
    </location>
</feature>
<keyword evidence="1" id="KW-0812">Transmembrane</keyword>
<dbReference type="EMBL" id="BGZK01000174">
    <property type="protein sequence ID" value="GBP26005.1"/>
    <property type="molecule type" value="Genomic_DNA"/>
</dbReference>
<organism evidence="2 3">
    <name type="scientific">Eumeta variegata</name>
    <name type="common">Bagworm moth</name>
    <name type="synonym">Eumeta japonica</name>
    <dbReference type="NCBI Taxonomy" id="151549"/>
    <lineage>
        <taxon>Eukaryota</taxon>
        <taxon>Metazoa</taxon>
        <taxon>Ecdysozoa</taxon>
        <taxon>Arthropoda</taxon>
        <taxon>Hexapoda</taxon>
        <taxon>Insecta</taxon>
        <taxon>Pterygota</taxon>
        <taxon>Neoptera</taxon>
        <taxon>Endopterygota</taxon>
        <taxon>Lepidoptera</taxon>
        <taxon>Glossata</taxon>
        <taxon>Ditrysia</taxon>
        <taxon>Tineoidea</taxon>
        <taxon>Psychidae</taxon>
        <taxon>Oiketicinae</taxon>
        <taxon>Eumeta</taxon>
    </lineage>
</organism>
<keyword evidence="1" id="KW-1133">Transmembrane helix</keyword>
<keyword evidence="3" id="KW-1185">Reference proteome</keyword>
<accession>A0A4C1UHV7</accession>
<keyword evidence="1" id="KW-0472">Membrane</keyword>
<name>A0A4C1UHV7_EUMVA</name>
<gene>
    <name evidence="2" type="ORF">EVAR_84565_1</name>
</gene>
<dbReference type="AlphaFoldDB" id="A0A4C1UHV7"/>
<evidence type="ECO:0000313" key="3">
    <source>
        <dbReference type="Proteomes" id="UP000299102"/>
    </source>
</evidence>
<sequence length="189" mass="21094">MREHTDRHTKKTKKLNVWHSGTAANNAEKTITIQQDSICNYEAHAQTSKAREITGTGLNKVSQVRERAEAPNLVTRLTYIRTLPKRRTACLRRAGHAGHTKAIRVGGCGLRGGGENRDRWKRVYFFASVYTLNGLRLFASIAFTGTSVPTWTLDEYADRRRALASLGLAPGRTYLTPMGTITYTRSDVA</sequence>
<reference evidence="2 3" key="1">
    <citation type="journal article" date="2019" name="Commun. Biol.">
        <title>The bagworm genome reveals a unique fibroin gene that provides high tensile strength.</title>
        <authorList>
            <person name="Kono N."/>
            <person name="Nakamura H."/>
            <person name="Ohtoshi R."/>
            <person name="Tomita M."/>
            <person name="Numata K."/>
            <person name="Arakawa K."/>
        </authorList>
    </citation>
    <scope>NUCLEOTIDE SEQUENCE [LARGE SCALE GENOMIC DNA]</scope>
</reference>
<protein>
    <submittedName>
        <fullName evidence="2">Uncharacterized protein</fullName>
    </submittedName>
</protein>
<dbReference type="Proteomes" id="UP000299102">
    <property type="component" value="Unassembled WGS sequence"/>
</dbReference>
<evidence type="ECO:0000313" key="2">
    <source>
        <dbReference type="EMBL" id="GBP26005.1"/>
    </source>
</evidence>